<accession>A0ABZ0JLX8</accession>
<evidence type="ECO:0000313" key="1">
    <source>
        <dbReference type="EMBL" id="WOS39974.1"/>
    </source>
</evidence>
<evidence type="ECO:0000313" key="2">
    <source>
        <dbReference type="Proteomes" id="UP001302020"/>
    </source>
</evidence>
<organism evidence="1 2">
    <name type="scientific">Xanthomonas rydalmerensis</name>
    <dbReference type="NCBI Taxonomy" id="3046274"/>
    <lineage>
        <taxon>Bacteria</taxon>
        <taxon>Pseudomonadati</taxon>
        <taxon>Pseudomonadota</taxon>
        <taxon>Gammaproteobacteria</taxon>
        <taxon>Lysobacterales</taxon>
        <taxon>Lysobacteraceae</taxon>
        <taxon>Xanthomonas</taxon>
    </lineage>
</organism>
<dbReference type="RefSeq" id="WP_317843681.1">
    <property type="nucleotide sequence ID" value="NZ_CP126170.1"/>
</dbReference>
<reference evidence="1 2" key="1">
    <citation type="submission" date="2023-05" db="EMBL/GenBank/DDBJ databases">
        <title>Xanthomonas rydalmerenesis sp. nov., a novel Xanthomonas species isolated from Fragaria x ananassa.</title>
        <authorList>
            <person name="McKnight D.J.E."/>
            <person name="Wong-Bajracharya J."/>
            <person name="Okoh E.B."/>
            <person name="Snijders F."/>
            <person name="Lidbetter F."/>
            <person name="Webster J."/>
            <person name="Djordjevic S.P."/>
            <person name="Bogema D.R."/>
            <person name="Chapman T.A."/>
        </authorList>
    </citation>
    <scope>NUCLEOTIDE SEQUENCE [LARGE SCALE GENOMIC DNA]</scope>
    <source>
        <strain evidence="1 2">DAR34883</strain>
    </source>
</reference>
<proteinExistence type="predicted"/>
<sequence>MPIAYWRGCAPVPSAAGPVGLDVTARSLAGSMPVESEANPGAPAVSARDAKVQACVRPWHALGEKLLHCKIKAVKKA</sequence>
<dbReference type="Proteomes" id="UP001302020">
    <property type="component" value="Chromosome"/>
</dbReference>
<dbReference type="EMBL" id="CP126172">
    <property type="protein sequence ID" value="WOS39974.1"/>
    <property type="molecule type" value="Genomic_DNA"/>
</dbReference>
<protein>
    <submittedName>
        <fullName evidence="1">Uncharacterized protein</fullName>
    </submittedName>
</protein>
<gene>
    <name evidence="1" type="ORF">QN243_16430</name>
</gene>
<keyword evidence="2" id="KW-1185">Reference proteome</keyword>
<name>A0ABZ0JLX8_9XANT</name>